<protein>
    <recommendedName>
        <fullName evidence="3">N-acyl-aliphatic-L-amino acid amidohydrolase</fullName>
        <ecNumber evidence="3">3.5.1.14</ecNumber>
    </recommendedName>
    <alternativeName>
        <fullName evidence="8">N-acyl-L-amino-acid amidohydrolase</fullName>
    </alternativeName>
</protein>
<dbReference type="Proteomes" id="UP001458880">
    <property type="component" value="Unassembled WGS sequence"/>
</dbReference>
<dbReference type="Pfam" id="PF01546">
    <property type="entry name" value="Peptidase_M20"/>
    <property type="match status" value="1"/>
</dbReference>
<dbReference type="EC" id="3.5.1.14" evidence="3"/>
<accession>A0AAW1HVC5</accession>
<dbReference type="FunFam" id="3.40.630.10:FF:000019">
    <property type="entry name" value="Aminoacylase 1"/>
    <property type="match status" value="1"/>
</dbReference>
<comment type="cofactor">
    <cofactor evidence="10">
        <name>Zn(2+)</name>
        <dbReference type="ChEBI" id="CHEBI:29105"/>
    </cofactor>
    <text evidence="10">Binds 2 Zn(2+) ions per subunit.</text>
</comment>
<evidence type="ECO:0000256" key="6">
    <source>
        <dbReference type="ARBA" id="ARBA00022801"/>
    </source>
</evidence>
<feature type="active site" description="Proton acceptor" evidence="9">
    <location>
        <position position="164"/>
    </location>
</feature>
<evidence type="ECO:0000256" key="9">
    <source>
        <dbReference type="PIRSR" id="PIRSR036696-1"/>
    </source>
</evidence>
<dbReference type="CDD" id="cd05646">
    <property type="entry name" value="M20_AcylaseI_like"/>
    <property type="match status" value="1"/>
</dbReference>
<dbReference type="AlphaFoldDB" id="A0AAW1HVC5"/>
<comment type="caution">
    <text evidence="12">The sequence shown here is derived from an EMBL/GenBank/DDBJ whole genome shotgun (WGS) entry which is preliminary data.</text>
</comment>
<organism evidence="12 13">
    <name type="scientific">Popillia japonica</name>
    <name type="common">Japanese beetle</name>
    <dbReference type="NCBI Taxonomy" id="7064"/>
    <lineage>
        <taxon>Eukaryota</taxon>
        <taxon>Metazoa</taxon>
        <taxon>Ecdysozoa</taxon>
        <taxon>Arthropoda</taxon>
        <taxon>Hexapoda</taxon>
        <taxon>Insecta</taxon>
        <taxon>Pterygota</taxon>
        <taxon>Neoptera</taxon>
        <taxon>Endopterygota</taxon>
        <taxon>Coleoptera</taxon>
        <taxon>Polyphaga</taxon>
        <taxon>Scarabaeiformia</taxon>
        <taxon>Scarabaeidae</taxon>
        <taxon>Rutelinae</taxon>
        <taxon>Popillia</taxon>
    </lineage>
</organism>
<proteinExistence type="inferred from homology"/>
<evidence type="ECO:0000313" key="12">
    <source>
        <dbReference type="EMBL" id="KAK9680374.1"/>
    </source>
</evidence>
<keyword evidence="13" id="KW-1185">Reference proteome</keyword>
<dbReference type="Gene3D" id="3.40.630.10">
    <property type="entry name" value="Zn peptidases"/>
    <property type="match status" value="1"/>
</dbReference>
<name>A0AAW1HVC5_POPJA</name>
<dbReference type="EMBL" id="JASPKY010000909">
    <property type="protein sequence ID" value="KAK9680374.1"/>
    <property type="molecule type" value="Genomic_DNA"/>
</dbReference>
<dbReference type="SUPFAM" id="SSF55031">
    <property type="entry name" value="Bacterial exopeptidase dimerisation domain"/>
    <property type="match status" value="1"/>
</dbReference>
<dbReference type="InterPro" id="IPR010159">
    <property type="entry name" value="N-acyl_aa_amidohydrolase"/>
</dbReference>
<dbReference type="Pfam" id="PF07687">
    <property type="entry name" value="M20_dimer"/>
    <property type="match status" value="1"/>
</dbReference>
<evidence type="ECO:0000256" key="4">
    <source>
        <dbReference type="ARBA" id="ARBA00022490"/>
    </source>
</evidence>
<keyword evidence="7 10" id="KW-0862">Zinc</keyword>
<dbReference type="GO" id="GO:0006520">
    <property type="term" value="P:amino acid metabolic process"/>
    <property type="evidence" value="ECO:0007669"/>
    <property type="project" value="InterPro"/>
</dbReference>
<dbReference type="FunFam" id="1.10.150.900:FF:000001">
    <property type="entry name" value="Aminoacylase-1, putative"/>
    <property type="match status" value="1"/>
</dbReference>
<feature type="domain" description="Peptidase M20 dimerisation" evidence="11">
    <location>
        <begin position="205"/>
        <end position="316"/>
    </location>
</feature>
<feature type="binding site" evidence="10">
    <location>
        <position position="165"/>
    </location>
    <ligand>
        <name>Zn(2+)</name>
        <dbReference type="ChEBI" id="CHEBI:29105"/>
        <label>2</label>
    </ligand>
</feature>
<dbReference type="PIRSF" id="PIRSF036696">
    <property type="entry name" value="ACY-1"/>
    <property type="match status" value="1"/>
</dbReference>
<dbReference type="FunFam" id="3.30.70.360:FF:000005">
    <property type="entry name" value="Putative Aminoacylase-1"/>
    <property type="match status" value="1"/>
</dbReference>
<evidence type="ECO:0000256" key="1">
    <source>
        <dbReference type="ARBA" id="ARBA00004496"/>
    </source>
</evidence>
<sequence length="439" mass="49991">MSISADQKKALDDEAVRNFQEYLRIPSVHPNVNYEYLRIPSVHPNVNYDDCVKFLEKQAKSLDLPIQSYSVVTGKPIVIITWTGTEPNIPSVMLNSHMDVVPVYEDKWTYKPFSAHIDSKGNIYARGSQDMKCVGIQYLEAVRRLKQQGVRLRRTIHMSFVPDEEIGGVDGMKKYIHTQHFKDLNIGVSLDEGMASPTDDYLLFYGERAIWHFHIHCPGQPGHGSLLLDNTAGEKVHYIVNKLMTFREQEKKKLKDNPTLTLTVGDVTTINLTQLKGGVQSNVVPPELVVVFDCRLPVTVNHKDWENTLNQWCKEAGSGIWIEYEQKQPAIPITKLDNSNTFWKVFKESADQMGLKLTQRIFPGGTDSRYVRDVGLPAFGFSPMNNTPVLLHDNDEYLNVNTFLKGIEIYYKLIKDIANLEDKTGVWCFILRGAIRSQS</sequence>
<evidence type="ECO:0000256" key="5">
    <source>
        <dbReference type="ARBA" id="ARBA00022723"/>
    </source>
</evidence>
<feature type="binding site" evidence="10">
    <location>
        <position position="192"/>
    </location>
    <ligand>
        <name>Zn(2+)</name>
        <dbReference type="ChEBI" id="CHEBI:29105"/>
        <label>1</label>
    </ligand>
</feature>
<feature type="binding site" evidence="10">
    <location>
        <position position="130"/>
    </location>
    <ligand>
        <name>Zn(2+)</name>
        <dbReference type="ChEBI" id="CHEBI:29105"/>
        <label>1</label>
    </ligand>
</feature>
<keyword evidence="6" id="KW-0378">Hydrolase</keyword>
<evidence type="ECO:0000256" key="8">
    <source>
        <dbReference type="ARBA" id="ARBA00029656"/>
    </source>
</evidence>
<evidence type="ECO:0000256" key="3">
    <source>
        <dbReference type="ARBA" id="ARBA00011913"/>
    </source>
</evidence>
<dbReference type="GO" id="GO:0005737">
    <property type="term" value="C:cytoplasm"/>
    <property type="evidence" value="ECO:0007669"/>
    <property type="project" value="UniProtKB-SubCell"/>
</dbReference>
<dbReference type="PANTHER" id="PTHR45892">
    <property type="entry name" value="AMINOACYLASE-1"/>
    <property type="match status" value="1"/>
</dbReference>
<dbReference type="GO" id="GO:0046872">
    <property type="term" value="F:metal ion binding"/>
    <property type="evidence" value="ECO:0007669"/>
    <property type="project" value="UniProtKB-KW"/>
</dbReference>
<feature type="binding site" evidence="10">
    <location>
        <position position="392"/>
    </location>
    <ligand>
        <name>Zn(2+)</name>
        <dbReference type="ChEBI" id="CHEBI:29105"/>
        <label>2</label>
    </ligand>
</feature>
<dbReference type="PROSITE" id="PS00758">
    <property type="entry name" value="ARGE_DAPE_CPG2_1"/>
    <property type="match status" value="1"/>
</dbReference>
<dbReference type="PANTHER" id="PTHR45892:SF1">
    <property type="entry name" value="AMINOACYLASE-1"/>
    <property type="match status" value="1"/>
</dbReference>
<dbReference type="InterPro" id="IPR036264">
    <property type="entry name" value="Bact_exopeptidase_dim_dom"/>
</dbReference>
<dbReference type="InterPro" id="IPR001261">
    <property type="entry name" value="ArgE/DapE_CS"/>
</dbReference>
<reference evidence="12 13" key="1">
    <citation type="journal article" date="2024" name="BMC Genomics">
        <title>De novo assembly and annotation of Popillia japonica's genome with initial clues to its potential as an invasive pest.</title>
        <authorList>
            <person name="Cucini C."/>
            <person name="Boschi S."/>
            <person name="Funari R."/>
            <person name="Cardaioli E."/>
            <person name="Iannotti N."/>
            <person name="Marturano G."/>
            <person name="Paoli F."/>
            <person name="Bruttini M."/>
            <person name="Carapelli A."/>
            <person name="Frati F."/>
            <person name="Nardi F."/>
        </authorList>
    </citation>
    <scope>NUCLEOTIDE SEQUENCE [LARGE SCALE GENOMIC DNA]</scope>
    <source>
        <strain evidence="12">DMR45628</strain>
    </source>
</reference>
<feature type="active site" evidence="9">
    <location>
        <position position="99"/>
    </location>
</feature>
<evidence type="ECO:0000256" key="7">
    <source>
        <dbReference type="ARBA" id="ARBA00022833"/>
    </source>
</evidence>
<evidence type="ECO:0000259" key="11">
    <source>
        <dbReference type="Pfam" id="PF07687"/>
    </source>
</evidence>
<dbReference type="InterPro" id="IPR011650">
    <property type="entry name" value="Peptidase_M20_dimer"/>
</dbReference>
<dbReference type="InterPro" id="IPR002933">
    <property type="entry name" value="Peptidase_M20"/>
</dbReference>
<dbReference type="NCBIfam" id="TIGR01880">
    <property type="entry name" value="Ac-peptdase-euk"/>
    <property type="match status" value="1"/>
</dbReference>
<keyword evidence="4" id="KW-0963">Cytoplasm</keyword>
<evidence type="ECO:0000256" key="2">
    <source>
        <dbReference type="ARBA" id="ARBA00006247"/>
    </source>
</evidence>
<feature type="binding site" evidence="10">
    <location>
        <position position="97"/>
    </location>
    <ligand>
        <name>Zn(2+)</name>
        <dbReference type="ChEBI" id="CHEBI:29105"/>
        <label>1</label>
    </ligand>
</feature>
<keyword evidence="5 10" id="KW-0479">Metal-binding</keyword>
<comment type="similarity">
    <text evidence="2">Belongs to the peptidase M20A family.</text>
</comment>
<feature type="binding site" evidence="10">
    <location>
        <position position="130"/>
    </location>
    <ligand>
        <name>Zn(2+)</name>
        <dbReference type="ChEBI" id="CHEBI:29105"/>
        <label>2</label>
    </ligand>
</feature>
<comment type="subcellular location">
    <subcellularLocation>
        <location evidence="1">Cytoplasm</location>
    </subcellularLocation>
</comment>
<dbReference type="Gene3D" id="3.30.70.360">
    <property type="match status" value="1"/>
</dbReference>
<dbReference type="GO" id="GO:0004046">
    <property type="term" value="F:aminoacylase activity"/>
    <property type="evidence" value="ECO:0007669"/>
    <property type="project" value="UniProtKB-EC"/>
</dbReference>
<dbReference type="InterPro" id="IPR052083">
    <property type="entry name" value="Aminoacylase-1_M20A"/>
</dbReference>
<dbReference type="Gene3D" id="1.10.150.900">
    <property type="match status" value="1"/>
</dbReference>
<dbReference type="PROSITE" id="PS00759">
    <property type="entry name" value="ARGE_DAPE_CPG2_2"/>
    <property type="match status" value="1"/>
</dbReference>
<dbReference type="SUPFAM" id="SSF53187">
    <property type="entry name" value="Zn-dependent exopeptidases"/>
    <property type="match status" value="1"/>
</dbReference>
<evidence type="ECO:0000256" key="10">
    <source>
        <dbReference type="PIRSR" id="PIRSR036696-2"/>
    </source>
</evidence>
<gene>
    <name evidence="12" type="ORF">QE152_g39144</name>
</gene>
<evidence type="ECO:0000313" key="13">
    <source>
        <dbReference type="Proteomes" id="UP001458880"/>
    </source>
</evidence>